<organism evidence="2">
    <name type="scientific">Timema cristinae</name>
    <name type="common">Walking stick</name>
    <dbReference type="NCBI Taxonomy" id="61476"/>
    <lineage>
        <taxon>Eukaryota</taxon>
        <taxon>Metazoa</taxon>
        <taxon>Ecdysozoa</taxon>
        <taxon>Arthropoda</taxon>
        <taxon>Hexapoda</taxon>
        <taxon>Insecta</taxon>
        <taxon>Pterygota</taxon>
        <taxon>Neoptera</taxon>
        <taxon>Polyneoptera</taxon>
        <taxon>Phasmatodea</taxon>
        <taxon>Timematodea</taxon>
        <taxon>Timematoidea</taxon>
        <taxon>Timematidae</taxon>
        <taxon>Timema</taxon>
    </lineage>
</organism>
<dbReference type="EMBL" id="OC317085">
    <property type="protein sequence ID" value="CAD7394876.1"/>
    <property type="molecule type" value="Genomic_DNA"/>
</dbReference>
<evidence type="ECO:0000313" key="2">
    <source>
        <dbReference type="EMBL" id="CAD7394876.1"/>
    </source>
</evidence>
<gene>
    <name evidence="2" type="ORF">TCEB3V08_LOCUS2776</name>
</gene>
<name>A0A7R9CGG5_TIMCR</name>
<reference evidence="2" key="1">
    <citation type="submission" date="2020-11" db="EMBL/GenBank/DDBJ databases">
        <authorList>
            <person name="Tran Van P."/>
        </authorList>
    </citation>
    <scope>NUCLEOTIDE SEQUENCE</scope>
</reference>
<sequence length="664" mass="72474">MGRTGLESWSDPGGFGERTAPRGGRGGNEVPTFVLDVENSQENQDSVSETSDDISSTPPVEDDTLSSEDVIDLFSDIVKTSASALEDDHGTNSVSSRNRDEGYEYVTDTRIGRIPSKQNVVVTTPDVEPLIAVTESGPDKESELIHSSDLPIIDNFREIVTSSHHALISSSDLLMNPNLVDPLPSGDDTNIQRNPPKTDVENKTISEANSDDGNQSIIFDVSSDAPQIDSKVESTVDEDFKNSLNNRTRQVISVSVSSSVKQVPVVIPIVKKRGRVAHGKDIFTTFIDVFSENSDDSVSLLSPPPAAPESASLVTEVQPPATSVQRSEFSVEETQPSSSEVTVQESMSSIPSQKTQNMATFSSTVHVEDPQTSPVSYQTSISSATSGSRVQFYSEPPSFHKAQSSSVAESVQQMVVTSQDQVTPFRPHYERRTSSFSNNLSKSQNLGSQFVPSSGQLGYSSENDGLNGYQPSTGVTRLEDQREEVRSDGVRSQKSFQAEQGPIHQEPVEKSYGQPEQSFGRPEISYSHPENRYGNREGIYGMPEQNYEVDESVSVMSNGRVHGVQTPPSVTPQTQSQGSSQVDSALSVFDTQQAQDPNHKFGYVVEGRNFRKYRVEERTPDGFIVGEYGVVSHDDGSLRGVRYTADGTINPRLIYDALVKFLSL</sequence>
<feature type="compositionally biased region" description="Basic and acidic residues" evidence="1">
    <location>
        <begin position="477"/>
        <end position="491"/>
    </location>
</feature>
<evidence type="ECO:0000256" key="1">
    <source>
        <dbReference type="SAM" id="MobiDB-lite"/>
    </source>
</evidence>
<feature type="compositionally biased region" description="Polar residues" evidence="1">
    <location>
        <begin position="434"/>
        <end position="475"/>
    </location>
</feature>
<feature type="compositionally biased region" description="Polar residues" evidence="1">
    <location>
        <begin position="38"/>
        <end position="58"/>
    </location>
</feature>
<accession>A0A7R9CGG5</accession>
<feature type="region of interest" description="Disordered" evidence="1">
    <location>
        <begin position="322"/>
        <end position="355"/>
    </location>
</feature>
<feature type="region of interest" description="Disordered" evidence="1">
    <location>
        <begin position="417"/>
        <end position="529"/>
    </location>
</feature>
<feature type="region of interest" description="Disordered" evidence="1">
    <location>
        <begin position="1"/>
        <end position="68"/>
    </location>
</feature>
<proteinExistence type="predicted"/>
<dbReference type="AlphaFoldDB" id="A0A7R9CGG5"/>
<feature type="region of interest" description="Disordered" evidence="1">
    <location>
        <begin position="81"/>
        <end position="101"/>
    </location>
</feature>
<protein>
    <submittedName>
        <fullName evidence="2">Uncharacterized protein</fullName>
    </submittedName>
</protein>